<keyword evidence="12" id="KW-1185">Reference proteome</keyword>
<keyword evidence="5" id="KW-0438">Lignin biosynthesis</keyword>
<dbReference type="Proteomes" id="UP000187406">
    <property type="component" value="Unassembled WGS sequence"/>
</dbReference>
<dbReference type="FunFam" id="1.10.10.10:FF:000357">
    <property type="entry name" value="Caffeic acid 3-O-methyltransferase"/>
    <property type="match status" value="1"/>
</dbReference>
<dbReference type="PIRSF" id="PIRSF005739">
    <property type="entry name" value="O-mtase"/>
    <property type="match status" value="1"/>
</dbReference>
<comment type="caution">
    <text evidence="11">The sequence shown here is derived from an EMBL/GenBank/DDBJ whole genome shotgun (WGS) entry which is preliminary data.</text>
</comment>
<name>A0A1Q3CFV2_CEPFO</name>
<dbReference type="Pfam" id="PF00891">
    <property type="entry name" value="Methyltransf_2"/>
    <property type="match status" value="1"/>
</dbReference>
<evidence type="ECO:0000256" key="1">
    <source>
        <dbReference type="ARBA" id="ARBA00004928"/>
    </source>
</evidence>
<dbReference type="Pfam" id="PF08100">
    <property type="entry name" value="Dimerisation"/>
    <property type="match status" value="1"/>
</dbReference>
<dbReference type="GO" id="GO:0009809">
    <property type="term" value="P:lignin biosynthetic process"/>
    <property type="evidence" value="ECO:0007669"/>
    <property type="project" value="UniProtKB-KW"/>
</dbReference>
<evidence type="ECO:0000256" key="3">
    <source>
        <dbReference type="ARBA" id="ARBA00022679"/>
    </source>
</evidence>
<dbReference type="FunFam" id="3.40.50.150:FF:000061">
    <property type="entry name" value="Caffeic acid O-methyltransferase"/>
    <property type="match status" value="1"/>
</dbReference>
<dbReference type="GO" id="GO:0032259">
    <property type="term" value="P:methylation"/>
    <property type="evidence" value="ECO:0007669"/>
    <property type="project" value="UniProtKB-KW"/>
</dbReference>
<dbReference type="InParanoid" id="A0A1Q3CFV2"/>
<dbReference type="InterPro" id="IPR001077">
    <property type="entry name" value="COMT_C"/>
</dbReference>
<feature type="domain" description="O-methyltransferase dimerisation" evidence="10">
    <location>
        <begin position="25"/>
        <end position="112"/>
    </location>
</feature>
<dbReference type="InterPro" id="IPR036388">
    <property type="entry name" value="WH-like_DNA-bd_sf"/>
</dbReference>
<dbReference type="EC" id="2.1.1.68" evidence="6"/>
<accession>A0A1Q3CFV2</accession>
<feature type="active site" description="Proton acceptor" evidence="8">
    <location>
        <position position="265"/>
    </location>
</feature>
<dbReference type="InterPro" id="IPR036390">
    <property type="entry name" value="WH_DNA-bd_sf"/>
</dbReference>
<dbReference type="GO" id="GO:0047763">
    <property type="term" value="F:caffeate O-methyltransferase activity"/>
    <property type="evidence" value="ECO:0007669"/>
    <property type="project" value="UniProtKB-EC"/>
</dbReference>
<evidence type="ECO:0000256" key="7">
    <source>
        <dbReference type="ARBA" id="ARBA00045231"/>
    </source>
</evidence>
<comment type="function">
    <text evidence="7">Catalyzes the conversion of caffeic acid to ferulic acid and of 5-hydroxyferulic acid to sinapic acid. The resulting products may subsequently be converted to the corresponding alcohols that are incorporated into lignins.</text>
</comment>
<keyword evidence="4" id="KW-0949">S-adenosyl-L-methionine</keyword>
<dbReference type="PROSITE" id="PS51683">
    <property type="entry name" value="SAM_OMT_II"/>
    <property type="match status" value="1"/>
</dbReference>
<dbReference type="STRING" id="3775.A0A1Q3CFV2"/>
<keyword evidence="3" id="KW-0808">Transferase</keyword>
<dbReference type="Gene3D" id="1.10.10.10">
    <property type="entry name" value="Winged helix-like DNA-binding domain superfamily/Winged helix DNA-binding domain"/>
    <property type="match status" value="1"/>
</dbReference>
<evidence type="ECO:0000256" key="8">
    <source>
        <dbReference type="PIRSR" id="PIRSR005739-1"/>
    </source>
</evidence>
<dbReference type="InterPro" id="IPR016461">
    <property type="entry name" value="COMT-like"/>
</dbReference>
<dbReference type="SUPFAM" id="SSF46785">
    <property type="entry name" value="Winged helix' DNA-binding domain"/>
    <property type="match status" value="1"/>
</dbReference>
<evidence type="ECO:0000313" key="12">
    <source>
        <dbReference type="Proteomes" id="UP000187406"/>
    </source>
</evidence>
<dbReference type="InterPro" id="IPR029063">
    <property type="entry name" value="SAM-dependent_MTases_sf"/>
</dbReference>
<evidence type="ECO:0000256" key="6">
    <source>
        <dbReference type="ARBA" id="ARBA00039011"/>
    </source>
</evidence>
<evidence type="ECO:0000256" key="4">
    <source>
        <dbReference type="ARBA" id="ARBA00022691"/>
    </source>
</evidence>
<reference evidence="12" key="1">
    <citation type="submission" date="2016-04" db="EMBL/GenBank/DDBJ databases">
        <title>Cephalotus genome sequencing.</title>
        <authorList>
            <person name="Fukushima K."/>
            <person name="Hasebe M."/>
            <person name="Fang X."/>
        </authorList>
    </citation>
    <scope>NUCLEOTIDE SEQUENCE [LARGE SCALE GENOMIC DNA]</scope>
    <source>
        <strain evidence="12">cv. St1</strain>
    </source>
</reference>
<sequence>MALSAETHSIVNEENMEEESYAYAMQLVSSLVLPMTLQAAIELGIFEIIAKAGPDAKLSASEIGAQMSTENPDALVMLERILRLLASHCVLGCYVVDYERLYSLAPVSKYFVINEDGVSLGPLMALLHDKVFLDSWSQLKGAIVEGGIAFDMVHGTNAFEYPGLDPRFNQLFNTAMYNHTSVVIKRILKSYKGFANLKQLVDVGGGLGVTLKAITCKYPNLKGINFDLPHVIQHAHPYPGVEHVGGDMFENVPNGDAVFMKWILHDWSDEHCLKLLKNCYNAIPDDGKVIVVEAVLPIMPETNHAAKSSSQMDVLMMTQNPGGKERTRQEFMALATVAGFSGITYESFACNFWVMEFFK</sequence>
<dbReference type="Gene3D" id="3.40.50.150">
    <property type="entry name" value="Vaccinia Virus protein VP39"/>
    <property type="match status" value="1"/>
</dbReference>
<comment type="pathway">
    <text evidence="1">Aromatic compound metabolism; phenylpropanoid biosynthesis.</text>
</comment>
<evidence type="ECO:0000256" key="5">
    <source>
        <dbReference type="ARBA" id="ARBA00022733"/>
    </source>
</evidence>
<protein>
    <recommendedName>
        <fullName evidence="6">caffeate O-methyltransferase</fullName>
        <ecNumber evidence="6">2.1.1.68</ecNumber>
    </recommendedName>
</protein>
<dbReference type="SUPFAM" id="SSF53335">
    <property type="entry name" value="S-adenosyl-L-methionine-dependent methyltransferases"/>
    <property type="match status" value="1"/>
</dbReference>
<dbReference type="PANTHER" id="PTHR11746">
    <property type="entry name" value="O-METHYLTRANSFERASE"/>
    <property type="match status" value="1"/>
</dbReference>
<feature type="domain" description="O-methyltransferase C-terminal" evidence="9">
    <location>
        <begin position="136"/>
        <end position="341"/>
    </location>
</feature>
<evidence type="ECO:0000259" key="9">
    <source>
        <dbReference type="Pfam" id="PF00891"/>
    </source>
</evidence>
<gene>
    <name evidence="11" type="ORF">CFOL_v3_22453</name>
</gene>
<dbReference type="GO" id="GO:0046983">
    <property type="term" value="F:protein dimerization activity"/>
    <property type="evidence" value="ECO:0007669"/>
    <property type="project" value="InterPro"/>
</dbReference>
<evidence type="ECO:0000313" key="11">
    <source>
        <dbReference type="EMBL" id="GAV78988.1"/>
    </source>
</evidence>
<proteinExistence type="predicted"/>
<organism evidence="11 12">
    <name type="scientific">Cephalotus follicularis</name>
    <name type="common">Albany pitcher plant</name>
    <dbReference type="NCBI Taxonomy" id="3775"/>
    <lineage>
        <taxon>Eukaryota</taxon>
        <taxon>Viridiplantae</taxon>
        <taxon>Streptophyta</taxon>
        <taxon>Embryophyta</taxon>
        <taxon>Tracheophyta</taxon>
        <taxon>Spermatophyta</taxon>
        <taxon>Magnoliopsida</taxon>
        <taxon>eudicotyledons</taxon>
        <taxon>Gunneridae</taxon>
        <taxon>Pentapetalae</taxon>
        <taxon>rosids</taxon>
        <taxon>fabids</taxon>
        <taxon>Oxalidales</taxon>
        <taxon>Cephalotaceae</taxon>
        <taxon>Cephalotus</taxon>
    </lineage>
</organism>
<dbReference type="AlphaFoldDB" id="A0A1Q3CFV2"/>
<dbReference type="InterPro" id="IPR012967">
    <property type="entry name" value="COMT_dimerisation"/>
</dbReference>
<dbReference type="OrthoDB" id="1606438at2759"/>
<dbReference type="EMBL" id="BDDD01001898">
    <property type="protein sequence ID" value="GAV78988.1"/>
    <property type="molecule type" value="Genomic_DNA"/>
</dbReference>
<evidence type="ECO:0000256" key="2">
    <source>
        <dbReference type="ARBA" id="ARBA00022603"/>
    </source>
</evidence>
<keyword evidence="2" id="KW-0489">Methyltransferase</keyword>
<evidence type="ECO:0000259" key="10">
    <source>
        <dbReference type="Pfam" id="PF08100"/>
    </source>
</evidence>